<feature type="domain" description="ASD1" evidence="10">
    <location>
        <begin position="610"/>
        <end position="712"/>
    </location>
</feature>
<evidence type="ECO:0000313" key="13">
    <source>
        <dbReference type="Proteomes" id="UP000472274"/>
    </source>
</evidence>
<feature type="compositionally biased region" description="Basic and acidic residues" evidence="9">
    <location>
        <begin position="109"/>
        <end position="119"/>
    </location>
</feature>
<evidence type="ECO:0000256" key="5">
    <source>
        <dbReference type="ARBA" id="ARBA00023203"/>
    </source>
</evidence>
<dbReference type="Pfam" id="PF08687">
    <property type="entry name" value="ASD2"/>
    <property type="match status" value="1"/>
</dbReference>
<feature type="region of interest" description="Disordered" evidence="9">
    <location>
        <begin position="1151"/>
        <end position="1183"/>
    </location>
</feature>
<dbReference type="GO" id="GO:0005874">
    <property type="term" value="C:microtubule"/>
    <property type="evidence" value="ECO:0007669"/>
    <property type="project" value="UniProtKB-KW"/>
</dbReference>
<feature type="region of interest" description="Disordered" evidence="9">
    <location>
        <begin position="212"/>
        <end position="234"/>
    </location>
</feature>
<dbReference type="Ensembl" id="ENSTMTT00000020782.1">
    <property type="protein sequence ID" value="ENSTMTP00000020076.1"/>
    <property type="gene ID" value="ENSTMTG00000014735.1"/>
</dbReference>
<feature type="compositionally biased region" description="Polar residues" evidence="9">
    <location>
        <begin position="543"/>
        <end position="554"/>
    </location>
</feature>
<dbReference type="GO" id="GO:0051015">
    <property type="term" value="F:actin filament binding"/>
    <property type="evidence" value="ECO:0007669"/>
    <property type="project" value="InterPro"/>
</dbReference>
<feature type="coiled-coil region" evidence="8">
    <location>
        <begin position="1560"/>
        <end position="1587"/>
    </location>
</feature>
<feature type="compositionally biased region" description="Basic and acidic residues" evidence="9">
    <location>
        <begin position="1151"/>
        <end position="1178"/>
    </location>
</feature>
<feature type="compositionally biased region" description="Basic and acidic residues" evidence="9">
    <location>
        <begin position="1352"/>
        <end position="1369"/>
    </location>
</feature>
<feature type="coiled-coil region" evidence="8">
    <location>
        <begin position="1487"/>
        <end position="1536"/>
    </location>
</feature>
<protein>
    <submittedName>
        <fullName evidence="12">Shroom family member 1</fullName>
    </submittedName>
</protein>
<dbReference type="CTD" id="134549"/>
<dbReference type="PROSITE" id="PS51306">
    <property type="entry name" value="ASD1"/>
    <property type="match status" value="1"/>
</dbReference>
<feature type="region of interest" description="Disordered" evidence="9">
    <location>
        <begin position="485"/>
        <end position="556"/>
    </location>
</feature>
<feature type="region of interest" description="Disordered" evidence="9">
    <location>
        <begin position="850"/>
        <end position="907"/>
    </location>
</feature>
<dbReference type="PANTHER" id="PTHR15012">
    <property type="entry name" value="APICAL PROTEIN/SHROOM-RELATED"/>
    <property type="match status" value="1"/>
</dbReference>
<feature type="region of interest" description="Disordered" evidence="9">
    <location>
        <begin position="998"/>
        <end position="1027"/>
    </location>
</feature>
<evidence type="ECO:0000256" key="3">
    <source>
        <dbReference type="ARBA" id="ARBA00022490"/>
    </source>
</evidence>
<feature type="region of interest" description="Disordered" evidence="9">
    <location>
        <begin position="782"/>
        <end position="815"/>
    </location>
</feature>
<feature type="compositionally biased region" description="Basic and acidic residues" evidence="9">
    <location>
        <begin position="418"/>
        <end position="427"/>
    </location>
</feature>
<keyword evidence="6" id="KW-0206">Cytoskeleton</keyword>
<keyword evidence="4" id="KW-0493">Microtubule</keyword>
<feature type="region of interest" description="Disordered" evidence="9">
    <location>
        <begin position="95"/>
        <end position="158"/>
    </location>
</feature>
<feature type="region of interest" description="Disordered" evidence="9">
    <location>
        <begin position="410"/>
        <end position="453"/>
    </location>
</feature>
<feature type="compositionally biased region" description="Polar residues" evidence="9">
    <location>
        <begin position="120"/>
        <end position="136"/>
    </location>
</feature>
<dbReference type="GO" id="GO:0005912">
    <property type="term" value="C:adherens junction"/>
    <property type="evidence" value="ECO:0007669"/>
    <property type="project" value="TreeGrafter"/>
</dbReference>
<evidence type="ECO:0000256" key="8">
    <source>
        <dbReference type="SAM" id="Coils"/>
    </source>
</evidence>
<feature type="region of interest" description="Disordered" evidence="9">
    <location>
        <begin position="653"/>
        <end position="692"/>
    </location>
</feature>
<evidence type="ECO:0000259" key="11">
    <source>
        <dbReference type="PROSITE" id="PS51307"/>
    </source>
</evidence>
<name>A0A674JE09_9SAUR</name>
<dbReference type="GO" id="GO:0016324">
    <property type="term" value="C:apical plasma membrane"/>
    <property type="evidence" value="ECO:0007669"/>
    <property type="project" value="TreeGrafter"/>
</dbReference>
<comment type="similarity">
    <text evidence="2">Belongs to the shroom family.</text>
</comment>
<keyword evidence="3" id="KW-0963">Cytoplasm</keyword>
<reference evidence="12" key="1">
    <citation type="submission" date="2025-08" db="UniProtKB">
        <authorList>
            <consortium name="Ensembl"/>
        </authorList>
    </citation>
    <scope>IDENTIFICATION</scope>
</reference>
<dbReference type="InterPro" id="IPR027685">
    <property type="entry name" value="Shroom_fam"/>
</dbReference>
<evidence type="ECO:0000256" key="1">
    <source>
        <dbReference type="ARBA" id="ARBA00004245"/>
    </source>
</evidence>
<sequence>MASYGNEIERWNLKQAGRIAELLEPVASPDYGNRLSPLKSISSIDHLLDSAYSSFSGGSNVPEYHSPSYYNENYCLPLEQLPYMDSEYVRGIYNPNAINSDPKPTHQHKSLERSSHHNSDNTGLSGQYRSTPTHGTLYQPPSPLALPPHPPSPPARLHSYKATRNFENTRGKSNSGNHFDHSVQLATCAQDISNVLLPSDSGTNWVSRSKNEGLMTEENEERDPSQDGTKQNKPHVFIRPSSIIFQEYLKSDSLAKTPDLFCTQNSVQAYKIPEEMTSKSSHSLHTNLSAVNDTQENKQYLFACGVHKPPFREADLQSRVSESSQQKGQFPCIQCPGWTEEYSSLDQDVLESSAGLKYMDSSLPSEDVSEKLNSSEDKNWCSGSKEENRNDVWELLPNQHIKMQKSPLSDCLDGIETEPTHHGELDFGNKQFSDSADQTSYYRPNDDSPSQFLNGLQRETQANNSGPDLSMNPKEEDILNPVHHRKHQLEFQKKLERQPQDDSASEKINRQTTPLLYYLSGGKNTNILSHKNHTQQDEDSGSLPKTSPRSNRPVSAQPIEIQREINQLQKNKHHLQCTGDDTINETGDVILGSSASSVDESFKNDYREKLKVAQRKVLRETSFKRKDLQMSLPIRLKQKPSKRPSIDHLRSLSLSSANEDAKLIPPPKSLENSSKDEETKRPQAARIGGRKRITEEQKKLCYSEPEKLNKLDDQQDQGVPWREESTGVRSDEINEQDAMAGRRKILENRGSALASSNLSKTELKQIQHTALIEYMERKIAQRPASALQKPPLQKRPSNAKRLPEGKTSNADISRKTQNNEVICQFLSPERIPEPSPALIATGIWTSRHSASSSATEAVHSKPKSAARETDGNCTGKCASAENLLPSGASASSKDRERSKSSPSPAWDLHRCTTFPASSIQGCENYPIIPSFLAKNEVELAEEKDCVRDEKQRVCTARGRGKSMEEIGISETVRLSLLSQSTDQLHHMKSLHILPVPGLERGKNSSAANHQSDLHSTKSVSGNLPRQTNTEDLVGLKRSDTTVQKLERLPSTTKPYGISLSTENLSPWCVSSLGTLQSPLLHSESPLHSPLPLSSVEEDNVFFNDSVTNGLEITSKPSCLYGQSDTLVSRTDMPESLLTVLSLQVALEGKQSKAEQKARLQIPEKDESSLGSRNEENKDSSAVVNSCCPDVKELTPEIPILFPRRGGNEETQVEKECRVKSLAGNASKGTPRPQLEANDTALSQEKINCHTASSSQSEQGDKISSSALNEKAAYNSQNRVLLEKETDFPKRRLKSPEDQRYEELAMEIIAKDNSLADILVPCPTRKTALDLLEGLFPVNISMSDRSHRNKGARMREEVQPVLENDSRKSIDGPTEPCSEAEHSAGHSTEDPSSNMNQILIKNGDGSSDLDDITSKKKELIFSIQSKLHTLWEERELVLSETKEYALRGKELEAMVQDVCKPNEYERYLMFVGDLEKVVSLLLCLSSRLARVQNAMRKINENTEAEEKQSLNERHNLLSRQREDAKDLKENLDRRERVVSGILSKYLTDEQLQDYKHFVQVKTSLLIEQKDLEEQIKFLEEQLESLEKSILL</sequence>
<dbReference type="Proteomes" id="UP000472274">
    <property type="component" value="Unplaced"/>
</dbReference>
<dbReference type="PANTHER" id="PTHR15012:SF37">
    <property type="entry name" value="PROTEIN SHROOM1"/>
    <property type="match status" value="1"/>
</dbReference>
<dbReference type="PROSITE" id="PS51307">
    <property type="entry name" value="ASD2"/>
    <property type="match status" value="1"/>
</dbReference>
<feature type="compositionally biased region" description="Basic and acidic residues" evidence="9">
    <location>
        <begin position="704"/>
        <end position="713"/>
    </location>
</feature>
<comment type="subcellular location">
    <subcellularLocation>
        <location evidence="1">Cytoplasm</location>
        <location evidence="1">Cytoskeleton</location>
    </subcellularLocation>
</comment>
<organism evidence="12 13">
    <name type="scientific">Terrapene triunguis</name>
    <name type="common">Three-toed box turtle</name>
    <dbReference type="NCBI Taxonomy" id="2587831"/>
    <lineage>
        <taxon>Eukaryota</taxon>
        <taxon>Metazoa</taxon>
        <taxon>Chordata</taxon>
        <taxon>Craniata</taxon>
        <taxon>Vertebrata</taxon>
        <taxon>Euteleostomi</taxon>
        <taxon>Archelosauria</taxon>
        <taxon>Testudinata</taxon>
        <taxon>Testudines</taxon>
        <taxon>Cryptodira</taxon>
        <taxon>Durocryptodira</taxon>
        <taxon>Testudinoidea</taxon>
        <taxon>Emydidae</taxon>
        <taxon>Terrapene</taxon>
    </lineage>
</organism>
<evidence type="ECO:0000256" key="2">
    <source>
        <dbReference type="ARBA" id="ARBA00006469"/>
    </source>
</evidence>
<dbReference type="GO" id="GO:0007015">
    <property type="term" value="P:actin filament organization"/>
    <property type="evidence" value="ECO:0007669"/>
    <property type="project" value="TreeGrafter"/>
</dbReference>
<feature type="domain" description="ASD2" evidence="11">
    <location>
        <begin position="1301"/>
        <end position="1589"/>
    </location>
</feature>
<feature type="compositionally biased region" description="Polar residues" evidence="9">
    <location>
        <begin position="430"/>
        <end position="453"/>
    </location>
</feature>
<evidence type="ECO:0000313" key="12">
    <source>
        <dbReference type="Ensembl" id="ENSTMTP00000020076.1"/>
    </source>
</evidence>
<dbReference type="GeneTree" id="ENSGT00940000160656"/>
<feature type="compositionally biased region" description="Polar residues" evidence="9">
    <location>
        <begin position="1016"/>
        <end position="1027"/>
    </location>
</feature>
<dbReference type="InterPro" id="IPR014800">
    <property type="entry name" value="ASD1_dom"/>
</dbReference>
<reference evidence="12" key="2">
    <citation type="submission" date="2025-09" db="UniProtKB">
        <authorList>
            <consortium name="Ensembl"/>
        </authorList>
    </citation>
    <scope>IDENTIFICATION</scope>
</reference>
<accession>A0A674JE09</accession>
<evidence type="ECO:0000259" key="10">
    <source>
        <dbReference type="PROSITE" id="PS51306"/>
    </source>
</evidence>
<evidence type="ECO:0000256" key="9">
    <source>
        <dbReference type="SAM" id="MobiDB-lite"/>
    </source>
</evidence>
<keyword evidence="5 7" id="KW-0009">Actin-binding</keyword>
<dbReference type="GeneID" id="112112942"/>
<evidence type="ECO:0000256" key="4">
    <source>
        <dbReference type="ARBA" id="ARBA00022701"/>
    </source>
</evidence>
<dbReference type="GO" id="GO:0043296">
    <property type="term" value="C:apical junction complex"/>
    <property type="evidence" value="ECO:0007669"/>
    <property type="project" value="TreeGrafter"/>
</dbReference>
<dbReference type="Pfam" id="PF08688">
    <property type="entry name" value="ASD1"/>
    <property type="match status" value="1"/>
</dbReference>
<evidence type="ECO:0000256" key="7">
    <source>
        <dbReference type="PROSITE-ProRule" id="PRU00637"/>
    </source>
</evidence>
<dbReference type="RefSeq" id="XP_024064804.1">
    <property type="nucleotide sequence ID" value="XM_024209036.3"/>
</dbReference>
<proteinExistence type="inferred from homology"/>
<feature type="region of interest" description="Disordered" evidence="9">
    <location>
        <begin position="361"/>
        <end position="385"/>
    </location>
</feature>
<dbReference type="GO" id="GO:0030864">
    <property type="term" value="C:cortical actin cytoskeleton"/>
    <property type="evidence" value="ECO:0007669"/>
    <property type="project" value="TreeGrafter"/>
</dbReference>
<feature type="compositionally biased region" description="Pro residues" evidence="9">
    <location>
        <begin position="140"/>
        <end position="154"/>
    </location>
</feature>
<feature type="compositionally biased region" description="Basic and acidic residues" evidence="9">
    <location>
        <begin position="488"/>
        <end position="509"/>
    </location>
</feature>
<feature type="region of interest" description="Disordered" evidence="9">
    <location>
        <begin position="704"/>
        <end position="729"/>
    </location>
</feature>
<feature type="compositionally biased region" description="Basic and acidic residues" evidence="9">
    <location>
        <begin position="1378"/>
        <end position="1388"/>
    </location>
</feature>
<feature type="compositionally biased region" description="Polar residues" evidence="9">
    <location>
        <begin position="1389"/>
        <end position="1398"/>
    </location>
</feature>
<feature type="region of interest" description="Disordered" evidence="9">
    <location>
        <begin position="1346"/>
        <end position="1400"/>
    </location>
</feature>
<gene>
    <name evidence="12" type="primary">SHROOM1</name>
</gene>
<dbReference type="Gene3D" id="6.10.250.3120">
    <property type="match status" value="1"/>
</dbReference>
<keyword evidence="8" id="KW-0175">Coiled coil</keyword>
<evidence type="ECO:0000256" key="6">
    <source>
        <dbReference type="ARBA" id="ARBA00023212"/>
    </source>
</evidence>
<feature type="compositionally biased region" description="Basic and acidic residues" evidence="9">
    <location>
        <begin position="368"/>
        <end position="385"/>
    </location>
</feature>
<dbReference type="InParanoid" id="A0A674JE09"/>
<dbReference type="InterPro" id="IPR014799">
    <property type="entry name" value="ASD2_dom"/>
</dbReference>
<keyword evidence="13" id="KW-1185">Reference proteome</keyword>
<feature type="compositionally biased region" description="Polar residues" evidence="9">
    <location>
        <begin position="806"/>
        <end position="815"/>
    </location>
</feature>